<dbReference type="GO" id="GO:0003735">
    <property type="term" value="F:structural constituent of ribosome"/>
    <property type="evidence" value="ECO:0007669"/>
    <property type="project" value="InterPro"/>
</dbReference>
<dbReference type="GO" id="GO:0006412">
    <property type="term" value="P:translation"/>
    <property type="evidence" value="ECO:0007669"/>
    <property type="project" value="UniProtKB-UniRule"/>
</dbReference>
<evidence type="ECO:0000256" key="4">
    <source>
        <dbReference type="ARBA" id="ARBA00022980"/>
    </source>
</evidence>
<dbReference type="SUPFAM" id="SSF54843">
    <property type="entry name" value="Ribosomal protein L22"/>
    <property type="match status" value="1"/>
</dbReference>
<keyword evidence="3 7" id="KW-0694">RNA-binding</keyword>
<evidence type="ECO:0000256" key="10">
    <source>
        <dbReference type="RuleBase" id="RU004008"/>
    </source>
</evidence>
<reference evidence="11 12" key="1">
    <citation type="journal article" date="2016" name="Nat. Commun.">
        <title>Thousands of microbial genomes shed light on interconnected biogeochemical processes in an aquifer system.</title>
        <authorList>
            <person name="Anantharaman K."/>
            <person name="Brown C.T."/>
            <person name="Hug L.A."/>
            <person name="Sharon I."/>
            <person name="Castelle C.J."/>
            <person name="Probst A.J."/>
            <person name="Thomas B.C."/>
            <person name="Singh A."/>
            <person name="Wilkins M.J."/>
            <person name="Karaoz U."/>
            <person name="Brodie E.L."/>
            <person name="Williams K.H."/>
            <person name="Hubbard S.S."/>
            <person name="Banfield J.F."/>
        </authorList>
    </citation>
    <scope>NUCLEOTIDE SEQUENCE [LARGE SCALE GENOMIC DNA]</scope>
</reference>
<keyword evidence="5 7" id="KW-0687">Ribonucleoprotein</keyword>
<comment type="subunit">
    <text evidence="7 9">Part of the 50S ribosomal subunit.</text>
</comment>
<dbReference type="InterPro" id="IPR047867">
    <property type="entry name" value="Ribosomal_uL22_bac/org-type"/>
</dbReference>
<evidence type="ECO:0000256" key="9">
    <source>
        <dbReference type="RuleBase" id="RU004006"/>
    </source>
</evidence>
<comment type="function">
    <text evidence="7 10">This protein binds specifically to 23S rRNA; its binding is stimulated by other ribosomal proteins, e.g., L4, L17, and L20. It is important during the early stages of 50S assembly. It makes multiple contacts with different domains of the 23S rRNA in the assembled 50S subunit and ribosome.</text>
</comment>
<comment type="similarity">
    <text evidence="1 7 8">Belongs to the universal ribosomal protein uL22 family.</text>
</comment>
<dbReference type="AlphaFoldDB" id="A0A1F8FJD0"/>
<dbReference type="HAMAP" id="MF_01331_B">
    <property type="entry name" value="Ribosomal_uL22_B"/>
    <property type="match status" value="1"/>
</dbReference>
<sequence>MQVTAQLNYLRIAPRKVRLVGMALKGMPVEKAQAELSFRIKRSAVPLAKLLKSAISNAENNFGLVKENLFIKNVIVNEGVKIKRYMPRAMGQAGMIQKKSSHIKIILEEKVPGLKMKKPEPAIKEVKPEPSEKAQEKFKKPVVEAKKPVLKKEVFGGVRKFFRRKSI</sequence>
<proteinExistence type="inferred from homology"/>
<protein>
    <recommendedName>
        <fullName evidence="6 7">Large ribosomal subunit protein uL22</fullName>
    </recommendedName>
</protein>
<name>A0A1F8FJD0_9BACT</name>
<gene>
    <name evidence="7" type="primary">rplV</name>
    <name evidence="11" type="ORF">A3C71_01235</name>
</gene>
<dbReference type="InterPro" id="IPR005727">
    <property type="entry name" value="Ribosomal_uL22_bac/chlpt-type"/>
</dbReference>
<evidence type="ECO:0000313" key="11">
    <source>
        <dbReference type="EMBL" id="OGN12820.1"/>
    </source>
</evidence>
<evidence type="ECO:0000256" key="7">
    <source>
        <dbReference type="HAMAP-Rule" id="MF_01331"/>
    </source>
</evidence>
<dbReference type="GO" id="GO:0019843">
    <property type="term" value="F:rRNA binding"/>
    <property type="evidence" value="ECO:0007669"/>
    <property type="project" value="UniProtKB-UniRule"/>
</dbReference>
<comment type="function">
    <text evidence="7">The globular domain of the protein is located near the polypeptide exit tunnel on the outside of the subunit, while an extended beta-hairpin is found that lines the wall of the exit tunnel in the center of the 70S ribosome.</text>
</comment>
<dbReference type="PANTHER" id="PTHR13501:SF8">
    <property type="entry name" value="LARGE RIBOSOMAL SUBUNIT PROTEIN UL22M"/>
    <property type="match status" value="1"/>
</dbReference>
<dbReference type="InterPro" id="IPR001063">
    <property type="entry name" value="Ribosomal_uL22"/>
</dbReference>
<evidence type="ECO:0000256" key="2">
    <source>
        <dbReference type="ARBA" id="ARBA00022730"/>
    </source>
</evidence>
<dbReference type="Proteomes" id="UP000178197">
    <property type="component" value="Unassembled WGS sequence"/>
</dbReference>
<dbReference type="Gene3D" id="3.90.470.10">
    <property type="entry name" value="Ribosomal protein L22/L17"/>
    <property type="match status" value="1"/>
</dbReference>
<dbReference type="PANTHER" id="PTHR13501">
    <property type="entry name" value="CHLOROPLAST 50S RIBOSOMAL PROTEIN L22-RELATED"/>
    <property type="match status" value="1"/>
</dbReference>
<dbReference type="NCBIfam" id="TIGR01044">
    <property type="entry name" value="rplV_bact"/>
    <property type="match status" value="1"/>
</dbReference>
<organism evidence="11 12">
    <name type="scientific">Candidatus Yanofskybacteria bacterium RIFCSPHIGHO2_02_FULL_43_15c</name>
    <dbReference type="NCBI Taxonomy" id="1802679"/>
    <lineage>
        <taxon>Bacteria</taxon>
        <taxon>Candidatus Yanofskyibacteriota</taxon>
    </lineage>
</organism>
<keyword evidence="2 7" id="KW-0699">rRNA-binding</keyword>
<evidence type="ECO:0000256" key="8">
    <source>
        <dbReference type="RuleBase" id="RU004005"/>
    </source>
</evidence>
<evidence type="ECO:0000256" key="3">
    <source>
        <dbReference type="ARBA" id="ARBA00022884"/>
    </source>
</evidence>
<dbReference type="CDD" id="cd00336">
    <property type="entry name" value="Ribosomal_L22"/>
    <property type="match status" value="1"/>
</dbReference>
<dbReference type="PROSITE" id="PS00464">
    <property type="entry name" value="RIBOSOMAL_L22"/>
    <property type="match status" value="1"/>
</dbReference>
<dbReference type="InterPro" id="IPR036394">
    <property type="entry name" value="Ribosomal_uL22_sf"/>
</dbReference>
<evidence type="ECO:0000256" key="1">
    <source>
        <dbReference type="ARBA" id="ARBA00009451"/>
    </source>
</evidence>
<keyword evidence="4 7" id="KW-0689">Ribosomal protein</keyword>
<dbReference type="Pfam" id="PF00237">
    <property type="entry name" value="Ribosomal_L22"/>
    <property type="match status" value="1"/>
</dbReference>
<evidence type="ECO:0000313" key="12">
    <source>
        <dbReference type="Proteomes" id="UP000178197"/>
    </source>
</evidence>
<dbReference type="InterPro" id="IPR018260">
    <property type="entry name" value="Ribosomal_uL22_CS"/>
</dbReference>
<dbReference type="EMBL" id="MGJT01000013">
    <property type="protein sequence ID" value="OGN12820.1"/>
    <property type="molecule type" value="Genomic_DNA"/>
</dbReference>
<evidence type="ECO:0000256" key="5">
    <source>
        <dbReference type="ARBA" id="ARBA00023274"/>
    </source>
</evidence>
<dbReference type="GO" id="GO:0022625">
    <property type="term" value="C:cytosolic large ribosomal subunit"/>
    <property type="evidence" value="ECO:0007669"/>
    <property type="project" value="TreeGrafter"/>
</dbReference>
<evidence type="ECO:0000256" key="6">
    <source>
        <dbReference type="ARBA" id="ARBA00035207"/>
    </source>
</evidence>
<comment type="caution">
    <text evidence="11">The sequence shown here is derived from an EMBL/GenBank/DDBJ whole genome shotgun (WGS) entry which is preliminary data.</text>
</comment>
<accession>A0A1F8FJD0</accession>